<evidence type="ECO:0000313" key="8">
    <source>
        <dbReference type="EMBL" id="RZN61757.1"/>
    </source>
</evidence>
<keyword evidence="3" id="KW-0949">S-adenosyl-L-methionine</keyword>
<evidence type="ECO:0000256" key="4">
    <source>
        <dbReference type="ARBA" id="ARBA00022723"/>
    </source>
</evidence>
<comment type="cofactor">
    <cofactor evidence="1">
        <name>[4Fe-4S] cluster</name>
        <dbReference type="ChEBI" id="CHEBI:49883"/>
    </cofactor>
</comment>
<reference evidence="8 9" key="1">
    <citation type="journal article" date="2019" name="Nat. Microbiol.">
        <title>Wide diversity of methane and short-chain alkane metabolisms in uncultured archaea.</title>
        <authorList>
            <person name="Borrel G."/>
            <person name="Adam P.S."/>
            <person name="McKay L.J."/>
            <person name="Chen L.X."/>
            <person name="Sierra-Garcia I.N."/>
            <person name="Sieber C.M."/>
            <person name="Letourneur Q."/>
            <person name="Ghozlane A."/>
            <person name="Andersen G.L."/>
            <person name="Li W.J."/>
            <person name="Hallam S.J."/>
            <person name="Muyzer G."/>
            <person name="de Oliveira V.M."/>
            <person name="Inskeep W.P."/>
            <person name="Banfield J.F."/>
            <person name="Gribaldo S."/>
        </authorList>
    </citation>
    <scope>NUCLEOTIDE SEQUENCE [LARGE SCALE GENOMIC DNA]</scope>
    <source>
        <strain evidence="8">NM4</strain>
    </source>
</reference>
<dbReference type="EMBL" id="RXII01000068">
    <property type="protein sequence ID" value="RZN61757.1"/>
    <property type="molecule type" value="Genomic_DNA"/>
</dbReference>
<evidence type="ECO:0000256" key="5">
    <source>
        <dbReference type="ARBA" id="ARBA00023004"/>
    </source>
</evidence>
<dbReference type="InterPro" id="IPR034457">
    <property type="entry name" value="Organic_radical-activating"/>
</dbReference>
<sequence>MGDTRDNRKGGCGELPEGFLMKELPKIASLLTSTIDHPNRISLNIYLPYCNFNCIGCHNRDIAEGRFSEVPPEKLLWELDNNFIIDIVIITGGEPTLHGVKLLNLIELIRKRRSDLPIRVDSNGSLPDVLELIADHVDGFAIDIKAPPFSKDKYERTIRARFCPDDFIRSVKIAARLPYTIFRTVKYPWLTDEDLKEIREFVSVYGEGKPHLVNPYFEVIKERAEI</sequence>
<dbReference type="AlphaFoldDB" id="A0A520KKK3"/>
<feature type="domain" description="Radical SAM core" evidence="7">
    <location>
        <begin position="35"/>
        <end position="226"/>
    </location>
</feature>
<dbReference type="SFLD" id="SFLDS00029">
    <property type="entry name" value="Radical_SAM"/>
    <property type="match status" value="1"/>
</dbReference>
<evidence type="ECO:0000256" key="6">
    <source>
        <dbReference type="ARBA" id="ARBA00023014"/>
    </source>
</evidence>
<dbReference type="GO" id="GO:0051539">
    <property type="term" value="F:4 iron, 4 sulfur cluster binding"/>
    <property type="evidence" value="ECO:0007669"/>
    <property type="project" value="UniProtKB-KW"/>
</dbReference>
<evidence type="ECO:0000259" key="7">
    <source>
        <dbReference type="PROSITE" id="PS51918"/>
    </source>
</evidence>
<name>A0A520KKK3_9CREN</name>
<protein>
    <submittedName>
        <fullName evidence="8">Radical SAM protein</fullName>
    </submittedName>
</protein>
<keyword evidence="2" id="KW-0004">4Fe-4S</keyword>
<gene>
    <name evidence="8" type="ORF">EF810_04345</name>
</gene>
<keyword evidence="4" id="KW-0479">Metal-binding</keyword>
<organism evidence="8 9">
    <name type="scientific">Candidatus Methanodesulfokora washburnensis</name>
    <dbReference type="NCBI Taxonomy" id="2478471"/>
    <lineage>
        <taxon>Archaea</taxon>
        <taxon>Thermoproteota</taxon>
        <taxon>Candidatus Korarchaeia</taxon>
        <taxon>Candidatus Korarchaeia incertae sedis</taxon>
        <taxon>Candidatus Methanodesulfokora</taxon>
    </lineage>
</organism>
<dbReference type="SUPFAM" id="SSF102114">
    <property type="entry name" value="Radical SAM enzymes"/>
    <property type="match status" value="1"/>
</dbReference>
<dbReference type="PANTHER" id="PTHR30352:SF5">
    <property type="entry name" value="PYRUVATE FORMATE-LYASE 1-ACTIVATING ENZYME"/>
    <property type="match status" value="1"/>
</dbReference>
<dbReference type="InterPro" id="IPR058240">
    <property type="entry name" value="rSAM_sf"/>
</dbReference>
<proteinExistence type="predicted"/>
<evidence type="ECO:0000256" key="1">
    <source>
        <dbReference type="ARBA" id="ARBA00001966"/>
    </source>
</evidence>
<accession>A0A520KKK3</accession>
<comment type="caution">
    <text evidence="8">The sequence shown here is derived from an EMBL/GenBank/DDBJ whole genome shotgun (WGS) entry which is preliminary data.</text>
</comment>
<evidence type="ECO:0000256" key="3">
    <source>
        <dbReference type="ARBA" id="ARBA00022691"/>
    </source>
</evidence>
<dbReference type="PANTHER" id="PTHR30352">
    <property type="entry name" value="PYRUVATE FORMATE-LYASE-ACTIVATING ENZYME"/>
    <property type="match status" value="1"/>
</dbReference>
<dbReference type="Pfam" id="PF04055">
    <property type="entry name" value="Radical_SAM"/>
    <property type="match status" value="1"/>
</dbReference>
<dbReference type="GO" id="GO:0003824">
    <property type="term" value="F:catalytic activity"/>
    <property type="evidence" value="ECO:0007669"/>
    <property type="project" value="InterPro"/>
</dbReference>
<dbReference type="GO" id="GO:0046872">
    <property type="term" value="F:metal ion binding"/>
    <property type="evidence" value="ECO:0007669"/>
    <property type="project" value="UniProtKB-KW"/>
</dbReference>
<keyword evidence="6" id="KW-0411">Iron-sulfur</keyword>
<dbReference type="Gene3D" id="3.20.20.70">
    <property type="entry name" value="Aldolase class I"/>
    <property type="match status" value="1"/>
</dbReference>
<dbReference type="PROSITE" id="PS51918">
    <property type="entry name" value="RADICAL_SAM"/>
    <property type="match status" value="1"/>
</dbReference>
<dbReference type="Proteomes" id="UP000316217">
    <property type="component" value="Unassembled WGS sequence"/>
</dbReference>
<dbReference type="InterPro" id="IPR013785">
    <property type="entry name" value="Aldolase_TIM"/>
</dbReference>
<keyword evidence="5" id="KW-0408">Iron</keyword>
<dbReference type="InterPro" id="IPR007197">
    <property type="entry name" value="rSAM"/>
</dbReference>
<dbReference type="CDD" id="cd01335">
    <property type="entry name" value="Radical_SAM"/>
    <property type="match status" value="1"/>
</dbReference>
<evidence type="ECO:0000313" key="9">
    <source>
        <dbReference type="Proteomes" id="UP000316217"/>
    </source>
</evidence>
<evidence type="ECO:0000256" key="2">
    <source>
        <dbReference type="ARBA" id="ARBA00022485"/>
    </source>
</evidence>